<evidence type="ECO:0000313" key="3">
    <source>
        <dbReference type="EMBL" id="KAJ8455071.1"/>
    </source>
</evidence>
<evidence type="ECO:0000256" key="1">
    <source>
        <dbReference type="RuleBase" id="RU410713"/>
    </source>
</evidence>
<dbReference type="Proteomes" id="UP001215151">
    <property type="component" value="Unassembled WGS sequence"/>
</dbReference>
<name>A0AAD7TI38_9APHY</name>
<sequence length="177" mass="19926">MGQWTRKGWTDGWKALGVDTIPAMKGTLDSLRQQLATDTDYFRHVYNYTFEFSRPPGQRSLALDMAQGFWALLIPHGLKGGALAHVSASAQQDGDGDGDVVMGSAGEEGWKDEYTQWWFEFLESSGAKGVSKDVWHMFLEFVRTIDAKFEKYDPEAAWPSTIDDFVEYARNRLSGKA</sequence>
<dbReference type="PANTHER" id="PTHR12281">
    <property type="entry name" value="RP42 RELATED"/>
    <property type="match status" value="1"/>
</dbReference>
<dbReference type="Gene3D" id="1.10.238.200">
    <property type="entry name" value="Cullin, PONY binding domain"/>
    <property type="match status" value="1"/>
</dbReference>
<dbReference type="Gene3D" id="1.10.238.10">
    <property type="entry name" value="EF-hand"/>
    <property type="match status" value="1"/>
</dbReference>
<dbReference type="GO" id="GO:0045116">
    <property type="term" value="P:protein neddylation"/>
    <property type="evidence" value="ECO:0007669"/>
    <property type="project" value="TreeGrafter"/>
</dbReference>
<dbReference type="EMBL" id="JAPEVG010000830">
    <property type="protein sequence ID" value="KAJ8455071.1"/>
    <property type="molecule type" value="Genomic_DNA"/>
</dbReference>
<protein>
    <recommendedName>
        <fullName evidence="1">Defective in cullin neddylation protein</fullName>
    </recommendedName>
</protein>
<dbReference type="AlphaFoldDB" id="A0AAD7TI38"/>
<accession>A0AAD7TI38</accession>
<organism evidence="3 4">
    <name type="scientific">Trametes cubensis</name>
    <dbReference type="NCBI Taxonomy" id="1111947"/>
    <lineage>
        <taxon>Eukaryota</taxon>
        <taxon>Fungi</taxon>
        <taxon>Dikarya</taxon>
        <taxon>Basidiomycota</taxon>
        <taxon>Agaricomycotina</taxon>
        <taxon>Agaricomycetes</taxon>
        <taxon>Polyporales</taxon>
        <taxon>Polyporaceae</taxon>
        <taxon>Trametes</taxon>
    </lineage>
</organism>
<dbReference type="InterPro" id="IPR042460">
    <property type="entry name" value="DCN1-like_PONY"/>
</dbReference>
<comment type="function">
    <text evidence="1">Neddylation of cullins play an essential role in the regulation of SCF-type complexes activity.</text>
</comment>
<dbReference type="InterPro" id="IPR005176">
    <property type="entry name" value="PONY_dom"/>
</dbReference>
<dbReference type="PROSITE" id="PS51229">
    <property type="entry name" value="DCUN1"/>
    <property type="match status" value="1"/>
</dbReference>
<feature type="domain" description="DCUN1" evidence="2">
    <location>
        <begin position="1"/>
        <end position="170"/>
    </location>
</feature>
<evidence type="ECO:0000259" key="2">
    <source>
        <dbReference type="PROSITE" id="PS51229"/>
    </source>
</evidence>
<reference evidence="3" key="1">
    <citation type="submission" date="2022-11" db="EMBL/GenBank/DDBJ databases">
        <title>Genome Sequence of Cubamyces cubensis.</title>
        <authorList>
            <person name="Buettner E."/>
        </authorList>
    </citation>
    <scope>NUCLEOTIDE SEQUENCE</scope>
    <source>
        <strain evidence="3">MPL-01</strain>
    </source>
</reference>
<dbReference type="InterPro" id="IPR014764">
    <property type="entry name" value="DCN-prot"/>
</dbReference>
<dbReference type="Pfam" id="PF03556">
    <property type="entry name" value="Cullin_binding"/>
    <property type="match status" value="1"/>
</dbReference>
<keyword evidence="4" id="KW-1185">Reference proteome</keyword>
<proteinExistence type="predicted"/>
<dbReference type="PANTHER" id="PTHR12281:SF31">
    <property type="entry name" value="DCN1-LIKE PROTEIN 3"/>
    <property type="match status" value="1"/>
</dbReference>
<comment type="caution">
    <text evidence="3">The sequence shown here is derived from an EMBL/GenBank/DDBJ whole genome shotgun (WGS) entry which is preliminary data.</text>
</comment>
<evidence type="ECO:0000313" key="4">
    <source>
        <dbReference type="Proteomes" id="UP001215151"/>
    </source>
</evidence>
<gene>
    <name evidence="3" type="ORF">ONZ51_g12660</name>
</gene>
<dbReference type="GO" id="GO:0097602">
    <property type="term" value="F:cullin family protein binding"/>
    <property type="evidence" value="ECO:0007669"/>
    <property type="project" value="TreeGrafter"/>
</dbReference>
<dbReference type="GO" id="GO:0031624">
    <property type="term" value="F:ubiquitin conjugating enzyme binding"/>
    <property type="evidence" value="ECO:0007669"/>
    <property type="project" value="TreeGrafter"/>
</dbReference>
<dbReference type="GO" id="GO:0032182">
    <property type="term" value="F:ubiquitin-like protein binding"/>
    <property type="evidence" value="ECO:0007669"/>
    <property type="project" value="TreeGrafter"/>
</dbReference>
<dbReference type="GO" id="GO:0000151">
    <property type="term" value="C:ubiquitin ligase complex"/>
    <property type="evidence" value="ECO:0007669"/>
    <property type="project" value="TreeGrafter"/>
</dbReference>